<feature type="compositionally biased region" description="Basic and acidic residues" evidence="6">
    <location>
        <begin position="1"/>
        <end position="10"/>
    </location>
</feature>
<dbReference type="EMBL" id="HBGA01043963">
    <property type="protein sequence ID" value="CAD9004855.1"/>
    <property type="molecule type" value="Transcribed_RNA"/>
</dbReference>
<sequence length="548" mass="61857">MTVDQERDGTKGQGKGRRAQRDPYWEEDAYYYNQFENDKRNRGQGKGKGEGKGRRSERKEEGEDGENPFEERRSRNVTCFNCGEKGHGVKECPFPLSCDMCGQKGHTENKCWMRGPCLNCGGDHHLNMCEEKRWTCSHCGRTGHISNRCFDLVGGRREVMQRKEEEKNRSQMLSSRQVQYAIRQYGWVAVEATGQVPEKTDTLIGAHGHTLFTLPLEVSSDFPNVHVCDMRDGQKWEVKATDGVNFDEFMEVYGSKTSFVSLFVDDSTPKIFVGRTQQSPVYCLDLPTAQWKAIETNTPGAVVLEDKALSRPIAYKNQIIFLGDTEVWILDTTTFQWRVQVVLGSWPSKSPAASIAVVGSNAYVSFETKPAWFTLHELNLDDWQWTRTIQTRFPHLFGSKSWTSGSRLIVLGKQRSPIGMVEHMYVCDTIDVDTWLHLTPAPVQDSTGICVYNGELLTVGAHKDSKSLEDTTSQLFKICPWRFSETGYARLPVKTQRAIKVALMALHQVEGMGNDKHQEAMKCILQYTDVLSLMPTIASQGDDDGAAA</sequence>
<name>A0A7S1I8X6_9EUGL</name>
<feature type="compositionally biased region" description="Basic and acidic residues" evidence="6">
    <location>
        <begin position="36"/>
        <end position="61"/>
    </location>
</feature>
<dbReference type="SMART" id="SM00343">
    <property type="entry name" value="ZnF_C2HC"/>
    <property type="match status" value="3"/>
</dbReference>
<feature type="region of interest" description="Disordered" evidence="6">
    <location>
        <begin position="1"/>
        <end position="70"/>
    </location>
</feature>
<dbReference type="InterPro" id="IPR036875">
    <property type="entry name" value="Znf_CCHC_sf"/>
</dbReference>
<dbReference type="PROSITE" id="PS50158">
    <property type="entry name" value="ZF_CCHC"/>
    <property type="match status" value="2"/>
</dbReference>
<evidence type="ECO:0000256" key="3">
    <source>
        <dbReference type="ARBA" id="ARBA00022771"/>
    </source>
</evidence>
<dbReference type="AlphaFoldDB" id="A0A7S1I8X6"/>
<dbReference type="InterPro" id="IPR015915">
    <property type="entry name" value="Kelch-typ_b-propeller"/>
</dbReference>
<accession>A0A7S1I8X6</accession>
<dbReference type="GO" id="GO:0003676">
    <property type="term" value="F:nucleic acid binding"/>
    <property type="evidence" value="ECO:0007669"/>
    <property type="project" value="InterPro"/>
</dbReference>
<evidence type="ECO:0000256" key="2">
    <source>
        <dbReference type="ARBA" id="ARBA00022737"/>
    </source>
</evidence>
<reference evidence="8" key="1">
    <citation type="submission" date="2021-01" db="EMBL/GenBank/DDBJ databases">
        <authorList>
            <person name="Corre E."/>
            <person name="Pelletier E."/>
            <person name="Niang G."/>
            <person name="Scheremetjew M."/>
            <person name="Finn R."/>
            <person name="Kale V."/>
            <person name="Holt S."/>
            <person name="Cochrane G."/>
            <person name="Meng A."/>
            <person name="Brown T."/>
            <person name="Cohen L."/>
        </authorList>
    </citation>
    <scope>NUCLEOTIDE SEQUENCE</scope>
    <source>
        <strain evidence="8">NIES-381</strain>
    </source>
</reference>
<dbReference type="SUPFAM" id="SSF50965">
    <property type="entry name" value="Galactose oxidase, central domain"/>
    <property type="match status" value="1"/>
</dbReference>
<keyword evidence="1" id="KW-0479">Metal-binding</keyword>
<feature type="domain" description="CCHC-type" evidence="7">
    <location>
        <begin position="136"/>
        <end position="149"/>
    </location>
</feature>
<keyword evidence="2" id="KW-0677">Repeat</keyword>
<dbReference type="InterPro" id="IPR001878">
    <property type="entry name" value="Znf_CCHC"/>
</dbReference>
<evidence type="ECO:0000259" key="7">
    <source>
        <dbReference type="PROSITE" id="PS50158"/>
    </source>
</evidence>
<evidence type="ECO:0000256" key="1">
    <source>
        <dbReference type="ARBA" id="ARBA00022723"/>
    </source>
</evidence>
<dbReference type="PANTHER" id="PTHR47103">
    <property type="entry name" value="DNA-BINDING PROTEIN"/>
    <property type="match status" value="1"/>
</dbReference>
<dbReference type="Pfam" id="PF00098">
    <property type="entry name" value="zf-CCHC"/>
    <property type="match status" value="1"/>
</dbReference>
<feature type="domain" description="CCHC-type" evidence="7">
    <location>
        <begin position="79"/>
        <end position="93"/>
    </location>
</feature>
<gene>
    <name evidence="8" type="ORF">EGYM00392_LOCUS15942</name>
</gene>
<organism evidence="8">
    <name type="scientific">Eutreptiella gymnastica</name>
    <dbReference type="NCBI Taxonomy" id="73025"/>
    <lineage>
        <taxon>Eukaryota</taxon>
        <taxon>Discoba</taxon>
        <taxon>Euglenozoa</taxon>
        <taxon>Euglenida</taxon>
        <taxon>Spirocuta</taxon>
        <taxon>Euglenophyceae</taxon>
        <taxon>Eutreptiales</taxon>
        <taxon>Eutreptiaceae</taxon>
        <taxon>Eutreptiella</taxon>
    </lineage>
</organism>
<dbReference type="Gene3D" id="4.10.60.10">
    <property type="entry name" value="Zinc finger, CCHC-type"/>
    <property type="match status" value="1"/>
</dbReference>
<protein>
    <recommendedName>
        <fullName evidence="7">CCHC-type domain-containing protein</fullName>
    </recommendedName>
</protein>
<dbReference type="InterPro" id="IPR011043">
    <property type="entry name" value="Gal_Oxase/kelch_b-propeller"/>
</dbReference>
<dbReference type="GO" id="GO:0008270">
    <property type="term" value="F:zinc ion binding"/>
    <property type="evidence" value="ECO:0007669"/>
    <property type="project" value="UniProtKB-KW"/>
</dbReference>
<dbReference type="Gene3D" id="2.120.10.80">
    <property type="entry name" value="Kelch-type beta propeller"/>
    <property type="match status" value="1"/>
</dbReference>
<proteinExistence type="predicted"/>
<keyword evidence="4" id="KW-0862">Zinc</keyword>
<evidence type="ECO:0000256" key="5">
    <source>
        <dbReference type="PROSITE-ProRule" id="PRU00047"/>
    </source>
</evidence>
<dbReference type="PANTHER" id="PTHR47103:SF8">
    <property type="entry name" value="DNA-BINDING PROTEIN"/>
    <property type="match status" value="1"/>
</dbReference>
<keyword evidence="3 5" id="KW-0863">Zinc-finger</keyword>
<evidence type="ECO:0000256" key="4">
    <source>
        <dbReference type="ARBA" id="ARBA00022833"/>
    </source>
</evidence>
<evidence type="ECO:0000256" key="6">
    <source>
        <dbReference type="SAM" id="MobiDB-lite"/>
    </source>
</evidence>
<evidence type="ECO:0000313" key="8">
    <source>
        <dbReference type="EMBL" id="CAD9004855.1"/>
    </source>
</evidence>
<dbReference type="SUPFAM" id="SSF57756">
    <property type="entry name" value="Retrovirus zinc finger-like domains"/>
    <property type="match status" value="1"/>
</dbReference>